<dbReference type="InterPro" id="IPR038765">
    <property type="entry name" value="Papain-like_cys_pep_sf"/>
</dbReference>
<dbReference type="InterPro" id="IPR021878">
    <property type="entry name" value="TgpA_N"/>
</dbReference>
<feature type="transmembrane region" description="Helical" evidence="1">
    <location>
        <begin position="131"/>
        <end position="151"/>
    </location>
</feature>
<keyword evidence="4" id="KW-1185">Reference proteome</keyword>
<comment type="caution">
    <text evidence="3">The sequence shown here is derived from an EMBL/GenBank/DDBJ whole genome shotgun (WGS) entry which is preliminary data.</text>
</comment>
<keyword evidence="1" id="KW-0472">Membrane</keyword>
<dbReference type="STRING" id="336566.ABB30_01745"/>
<reference evidence="3 4" key="1">
    <citation type="submission" date="2015-05" db="EMBL/GenBank/DDBJ databases">
        <title>Genome sequencing and analysis of members of genus Stenotrophomonas.</title>
        <authorList>
            <person name="Patil P.P."/>
            <person name="Midha S."/>
            <person name="Patil P.B."/>
        </authorList>
    </citation>
    <scope>NUCLEOTIDE SEQUENCE [LARGE SCALE GENOMIC DNA]</scope>
    <source>
        <strain evidence="3 4">DSM 24757</strain>
    </source>
</reference>
<dbReference type="PATRIC" id="fig|336566.3.peg.2718"/>
<feature type="transmembrane region" description="Helical" evidence="1">
    <location>
        <begin position="20"/>
        <end position="48"/>
    </location>
</feature>
<keyword evidence="1" id="KW-0812">Transmembrane</keyword>
<name>A0A0R0DLZ8_9GAMM</name>
<feature type="domain" description="Transglutaminase-like" evidence="2">
    <location>
        <begin position="404"/>
        <end position="475"/>
    </location>
</feature>
<dbReference type="PANTHER" id="PTHR42736:SF1">
    <property type="entry name" value="PROTEIN-GLUTAMINE GAMMA-GLUTAMYLTRANSFERASE"/>
    <property type="match status" value="1"/>
</dbReference>
<dbReference type="SUPFAM" id="SSF54001">
    <property type="entry name" value="Cysteine proteinases"/>
    <property type="match status" value="1"/>
</dbReference>
<accession>A0A0R0DLZ8</accession>
<dbReference type="Pfam" id="PF11992">
    <property type="entry name" value="TgpA_N"/>
    <property type="match status" value="1"/>
</dbReference>
<feature type="transmembrane region" description="Helical" evidence="1">
    <location>
        <begin position="163"/>
        <end position="185"/>
    </location>
</feature>
<feature type="transmembrane region" description="Helical" evidence="1">
    <location>
        <begin position="60"/>
        <end position="79"/>
    </location>
</feature>
<evidence type="ECO:0000313" key="4">
    <source>
        <dbReference type="Proteomes" id="UP000050956"/>
    </source>
</evidence>
<dbReference type="SMART" id="SM00460">
    <property type="entry name" value="TGc"/>
    <property type="match status" value="1"/>
</dbReference>
<organism evidence="3 4">
    <name type="scientific">Stenotrophomonas ginsengisoli</name>
    <dbReference type="NCBI Taxonomy" id="336566"/>
    <lineage>
        <taxon>Bacteria</taxon>
        <taxon>Pseudomonadati</taxon>
        <taxon>Pseudomonadota</taxon>
        <taxon>Gammaproteobacteria</taxon>
        <taxon>Lysobacterales</taxon>
        <taxon>Lysobacteraceae</taxon>
        <taxon>Stenotrophomonas</taxon>
    </lineage>
</organism>
<evidence type="ECO:0000256" key="1">
    <source>
        <dbReference type="SAM" id="Phobius"/>
    </source>
</evidence>
<protein>
    <submittedName>
        <fullName evidence="3">Membrane protein</fullName>
    </submittedName>
</protein>
<evidence type="ECO:0000259" key="2">
    <source>
        <dbReference type="SMART" id="SM00460"/>
    </source>
</evidence>
<feature type="transmembrane region" description="Helical" evidence="1">
    <location>
        <begin position="552"/>
        <end position="572"/>
    </location>
</feature>
<dbReference type="Proteomes" id="UP000050956">
    <property type="component" value="Unassembled WGS sequence"/>
</dbReference>
<dbReference type="Gene3D" id="3.10.620.30">
    <property type="match status" value="1"/>
</dbReference>
<dbReference type="InterPro" id="IPR052901">
    <property type="entry name" value="Bact_TGase-like"/>
</dbReference>
<evidence type="ECO:0000313" key="3">
    <source>
        <dbReference type="EMBL" id="KRG79150.1"/>
    </source>
</evidence>
<dbReference type="EMBL" id="LDJM01000006">
    <property type="protein sequence ID" value="KRG79150.1"/>
    <property type="molecule type" value="Genomic_DNA"/>
</dbReference>
<dbReference type="PANTHER" id="PTHR42736">
    <property type="entry name" value="PROTEIN-GLUTAMINE GAMMA-GLUTAMYLTRANSFERASE"/>
    <property type="match status" value="1"/>
</dbReference>
<dbReference type="AlphaFoldDB" id="A0A0R0DLZ8"/>
<dbReference type="RefSeq" id="WP_057636546.1">
    <property type="nucleotide sequence ID" value="NZ_LDJM01000006.1"/>
</dbReference>
<gene>
    <name evidence="3" type="ORF">ABB30_01745</name>
</gene>
<sequence length="654" mass="72543">MAADSLSPPLPLPMRWPVLATLGLALLPLLLQLPGTLALLVAGSWLLVSGLSLRWPLPTIVRLLLVAVMLFTIAAQMGLRPGRDTGCALLAAMLAIKGSELRTLRDARSAAGFALFAPFAAFLLDQGPLTLVLGLAAVLATLACLARLARWSTGLAPQPLRPMLRQLGVLLTLALPLTLSAFWLLPRLDGPLWGLPDRAVGRPGLGDTLEPGKWIDLMADDSAAARVHFKGAVPPPEQRYWRGPVMSLFDGQRWERADITLPLPSHAPGTGQWRYTIEYEPTDRRQLVALDLPLAAPAGSRLDGQYSLRSERRLTTLTRWELESRPAGNDSTPLPAALQRHYLSLPPGYNPRTVALGRQWRQQAGAATDADAVVVQRALAWISRDFSYSLSTPLAGRHSADEFLFDQRAGFCEHYSSAFAILMRSAGVPTRVVTGYAGGVRNRYGDYWLLRRMDAHAWNEVWLAGRGWVRVDPTAAVAPERIFDTLEQRLADGQVAGDGLLPAIQLRWQALRQAGDWLRQRWNQQVLGYDAAAQARLLRYFQLDNDQLGRSLLLLAWLCASALAITLMWWWLGRRQRPADPLLAAWQALGQRYRKLGLEPAHNESAQAWALRVQRHLPDSPLPALARRYNASRYAGQHDRQLLAQLRRHRPKSN</sequence>
<dbReference type="InterPro" id="IPR002931">
    <property type="entry name" value="Transglutaminase-like"/>
</dbReference>
<dbReference type="Pfam" id="PF01841">
    <property type="entry name" value="Transglut_core"/>
    <property type="match status" value="1"/>
</dbReference>
<proteinExistence type="predicted"/>
<keyword evidence="1" id="KW-1133">Transmembrane helix</keyword>